<sequence length="506" mass="58480">MRGQLMRKGSDKSDPYKRYIKKILGLTLIILLLSAPVIAKGQEELRYIPGIIHLHSKISTGAYSIKELAQITQAKGIPIMVITDHLLLRAEYGLSPFRRIIRKRVEKNSILYSGVKDYLSEIKEASKLYPSLTIIPGAEVTPFYFWSGDFLKNNLTLHNFHKQFLVLGLEKEKDYLKMPVAGNQCFSFSREKFLRLLASLILILLGLGMIKRKRKNKFWFRSRFFISSYPYRKSGIVLLILGLLFLFDSLLLSPDDPYHGEKNMQPYQNLINYVKERNGLSFWSAPEAKTEEKIRSIISSTLPYPEALLETKDYTGFASLYEGYRKVGGQEGIWDTVLTEYCRGERAKPVWTIGEIDYHSPREKKEIDEVQTVFLLSGIDKNSVIAALGEGRCYALRRTKEYQLMLNNFTLSLPRGKIGKIGDTLITETRPRINFSVSFSDGKRRKVNVKLIRSGKIIREFIGLTPMERRFYDYSLPEGEKSYYRLDIETEYPHKILTNPIFVKRK</sequence>
<evidence type="ECO:0000313" key="4">
    <source>
        <dbReference type="Proteomes" id="UP000228886"/>
    </source>
</evidence>
<dbReference type="Pfam" id="PF02811">
    <property type="entry name" value="PHP"/>
    <property type="match status" value="1"/>
</dbReference>
<dbReference type="Gene3D" id="3.20.20.140">
    <property type="entry name" value="Metal-dependent hydrolases"/>
    <property type="match status" value="1"/>
</dbReference>
<evidence type="ECO:0000259" key="2">
    <source>
        <dbReference type="Pfam" id="PF02811"/>
    </source>
</evidence>
<keyword evidence="1" id="KW-0812">Transmembrane</keyword>
<keyword evidence="1" id="KW-0472">Membrane</keyword>
<feature type="transmembrane region" description="Helical" evidence="1">
    <location>
        <begin position="231"/>
        <end position="252"/>
    </location>
</feature>
<organism evidence="3 4">
    <name type="scientific">bacterium (Candidatus Ratteibacteria) CG01_land_8_20_14_3_00_40_19</name>
    <dbReference type="NCBI Taxonomy" id="2014290"/>
    <lineage>
        <taxon>Bacteria</taxon>
        <taxon>Candidatus Ratteibacteria</taxon>
    </lineage>
</organism>
<name>A0A2M7E6I0_9BACT</name>
<comment type="caution">
    <text evidence="3">The sequence shown here is derived from an EMBL/GenBank/DDBJ whole genome shotgun (WGS) entry which is preliminary data.</text>
</comment>
<reference evidence="4" key="1">
    <citation type="submission" date="2017-09" db="EMBL/GenBank/DDBJ databases">
        <title>Depth-based differentiation of microbial function through sediment-hosted aquifers and enrichment of novel symbionts in the deep terrestrial subsurface.</title>
        <authorList>
            <person name="Probst A.J."/>
            <person name="Ladd B."/>
            <person name="Jarett J.K."/>
            <person name="Geller-Mcgrath D.E."/>
            <person name="Sieber C.M.K."/>
            <person name="Emerson J.B."/>
            <person name="Anantharaman K."/>
            <person name="Thomas B.C."/>
            <person name="Malmstrom R."/>
            <person name="Stieglmeier M."/>
            <person name="Klingl A."/>
            <person name="Woyke T."/>
            <person name="Ryan C.M."/>
            <person name="Banfield J.F."/>
        </authorList>
    </citation>
    <scope>NUCLEOTIDE SEQUENCE [LARGE SCALE GENOMIC DNA]</scope>
</reference>
<feature type="domain" description="PHP" evidence="2">
    <location>
        <begin position="53"/>
        <end position="274"/>
    </location>
</feature>
<protein>
    <recommendedName>
        <fullName evidence="2">PHP domain-containing protein</fullName>
    </recommendedName>
</protein>
<keyword evidence="1" id="KW-1133">Transmembrane helix</keyword>
<evidence type="ECO:0000313" key="3">
    <source>
        <dbReference type="EMBL" id="PIV63340.1"/>
    </source>
</evidence>
<proteinExistence type="predicted"/>
<accession>A0A2M7E6I0</accession>
<dbReference type="InterPro" id="IPR016195">
    <property type="entry name" value="Pol/histidinol_Pase-like"/>
</dbReference>
<feature type="transmembrane region" description="Helical" evidence="1">
    <location>
        <begin position="193"/>
        <end position="210"/>
    </location>
</feature>
<dbReference type="InterPro" id="IPR004013">
    <property type="entry name" value="PHP_dom"/>
</dbReference>
<gene>
    <name evidence="3" type="ORF">COS11_07950</name>
</gene>
<dbReference type="SUPFAM" id="SSF89550">
    <property type="entry name" value="PHP domain-like"/>
    <property type="match status" value="1"/>
</dbReference>
<dbReference type="GO" id="GO:0003824">
    <property type="term" value="F:catalytic activity"/>
    <property type="evidence" value="ECO:0007669"/>
    <property type="project" value="InterPro"/>
</dbReference>
<dbReference type="EMBL" id="PETL01000380">
    <property type="protein sequence ID" value="PIV63340.1"/>
    <property type="molecule type" value="Genomic_DNA"/>
</dbReference>
<evidence type="ECO:0000256" key="1">
    <source>
        <dbReference type="SAM" id="Phobius"/>
    </source>
</evidence>
<dbReference type="AlphaFoldDB" id="A0A2M7E6I0"/>
<dbReference type="Proteomes" id="UP000228886">
    <property type="component" value="Unassembled WGS sequence"/>
</dbReference>